<keyword evidence="3" id="KW-1185">Reference proteome</keyword>
<protein>
    <recommendedName>
        <fullName evidence="1">SnoaL-like domain-containing protein</fullName>
    </recommendedName>
</protein>
<dbReference type="Proteomes" id="UP000199515">
    <property type="component" value="Unassembled WGS sequence"/>
</dbReference>
<dbReference type="InterPro" id="IPR037401">
    <property type="entry name" value="SnoaL-like"/>
</dbReference>
<dbReference type="InterPro" id="IPR032710">
    <property type="entry name" value="NTF2-like_dom_sf"/>
</dbReference>
<dbReference type="AlphaFoldDB" id="A0A1H2UQ84"/>
<dbReference type="Gene3D" id="3.10.450.50">
    <property type="match status" value="1"/>
</dbReference>
<name>A0A1H2UQ84_9PSEU</name>
<accession>A0A1H2UQ84</accession>
<feature type="domain" description="SnoaL-like" evidence="1">
    <location>
        <begin position="29"/>
        <end position="147"/>
    </location>
</feature>
<evidence type="ECO:0000313" key="3">
    <source>
        <dbReference type="Proteomes" id="UP000199515"/>
    </source>
</evidence>
<evidence type="ECO:0000259" key="1">
    <source>
        <dbReference type="Pfam" id="PF13474"/>
    </source>
</evidence>
<reference evidence="2 3" key="1">
    <citation type="submission" date="2016-10" db="EMBL/GenBank/DDBJ databases">
        <authorList>
            <person name="de Groot N.N."/>
        </authorList>
    </citation>
    <scope>NUCLEOTIDE SEQUENCE [LARGE SCALE GENOMIC DNA]</scope>
    <source>
        <strain evidence="2 3">CPCC 202699</strain>
    </source>
</reference>
<proteinExistence type="predicted"/>
<organism evidence="2 3">
    <name type="scientific">Amycolatopsis xylanica</name>
    <dbReference type="NCBI Taxonomy" id="589385"/>
    <lineage>
        <taxon>Bacteria</taxon>
        <taxon>Bacillati</taxon>
        <taxon>Actinomycetota</taxon>
        <taxon>Actinomycetes</taxon>
        <taxon>Pseudonocardiales</taxon>
        <taxon>Pseudonocardiaceae</taxon>
        <taxon>Amycolatopsis</taxon>
    </lineage>
</organism>
<dbReference type="Pfam" id="PF13474">
    <property type="entry name" value="SnoaL_3"/>
    <property type="match status" value="1"/>
</dbReference>
<dbReference type="EMBL" id="FNON01000001">
    <property type="protein sequence ID" value="SDW58255.1"/>
    <property type="molecule type" value="Genomic_DNA"/>
</dbReference>
<dbReference type="RefSeq" id="WP_245757152.1">
    <property type="nucleotide sequence ID" value="NZ_FNON01000001.1"/>
</dbReference>
<gene>
    <name evidence="2" type="ORF">SAMN05421504_101962</name>
</gene>
<sequence>MIQQATHRYGPDSANRLDAATAHGAEGARAALQTFYYALNSRDGAALAEVWADDPLVQLNNPVGGILRGRDAVAALYDKIFHGPIRVQVTFSDIVEYLDDSHAVFAGAETGSYTTPEGTAVPLRIRTSRYFRFTAAGWRQYHHHGSIDDPEALRAYQHAVRGGA</sequence>
<evidence type="ECO:0000313" key="2">
    <source>
        <dbReference type="EMBL" id="SDW58255.1"/>
    </source>
</evidence>
<dbReference type="SUPFAM" id="SSF54427">
    <property type="entry name" value="NTF2-like"/>
    <property type="match status" value="1"/>
</dbReference>